<feature type="region of interest" description="Disordered" evidence="9">
    <location>
        <begin position="413"/>
        <end position="461"/>
    </location>
</feature>
<proteinExistence type="inferred from homology"/>
<feature type="compositionally biased region" description="Low complexity" evidence="9">
    <location>
        <begin position="547"/>
        <end position="562"/>
    </location>
</feature>
<dbReference type="Gene3D" id="1.10.287.70">
    <property type="match status" value="3"/>
</dbReference>
<sequence length="782" mass="86883">MSHFSHSRHSPISPRSSPHSASHKTSNNIPPYMCSTRYLEAPVQNPAPYTVTIPSVKCTHHISTPESLEHIPQKKSSKRECCIKTKDYTKKIVAFLLSHVGLASLVVLYTILGGYVFCWLEGSAENNTRIVVLQNRTQLVNELIRLNQYTQAKLLTLFETHVAKQVSEEYYRVRLKAASGTGGDWPQNLPDISDWKVRSHADREKLTAGLAWYLAGLGWPRNIVPPSWFNHEGIPPMEPIADQSYKADAQTTIANLMNVTGQASNLTSRNSTNPFPLDILKFLPETILGISTRNIILPLIVNITREVEFKWEQLVENYARNLVSAIKDKGWNGADEELGWNSEGSILYAVTIITTIGYGHVTPHTVAGQVVTILYAVVGIPLFFCYLTTSGNYLASLFRGCYVRVCRPACHSMGKGCSRSEGTSKPSRKHSHSSSEKRISASSGSTKTSTSHCPGPVSWTYPSPHTKTQVIYGTTPVMDGRMYLHTKRGNAFSTRYHCASRDMAQARYAKREAKNTRRPYMPSSVQSDQQPPSPYLNHRKRDWSHLSGSSSPSSSTTSTETKSPPPLADKKVDAPYGDSLYDMAILPSSTAESGSQIVFTERKQERQSVSSEPNKRRIHTSETKPPVVESEKVAVPISLTLCMMAVYIVVGATVFTFWEEKDFISSSYFCFVTLSTIGFGDIVPGTTVNSQNPKEKMIILALYMAVGLSVFAMCFNLMAEEVINKAKRFGRLVGFLRGETERSTNQVDGSDDQVGDKHINMGSGNTRMIEIPVELQRIRVVT</sequence>
<evidence type="ECO:0000313" key="12">
    <source>
        <dbReference type="EMBL" id="TGZ64420.1"/>
    </source>
</evidence>
<accession>A0A4S2LLD5</accession>
<evidence type="ECO:0000256" key="6">
    <source>
        <dbReference type="ARBA" id="ARBA00023136"/>
    </source>
</evidence>
<keyword evidence="3 8" id="KW-0812">Transmembrane</keyword>
<dbReference type="STRING" id="147828.A0A4S2LLD5"/>
<feature type="region of interest" description="Disordered" evidence="9">
    <location>
        <begin position="1"/>
        <end position="26"/>
    </location>
</feature>
<dbReference type="Proteomes" id="UP000308267">
    <property type="component" value="Unassembled WGS sequence"/>
</dbReference>
<feature type="transmembrane region" description="Helical" evidence="10">
    <location>
        <begin position="667"/>
        <end position="685"/>
    </location>
</feature>
<dbReference type="GO" id="GO:0005886">
    <property type="term" value="C:plasma membrane"/>
    <property type="evidence" value="ECO:0007669"/>
    <property type="project" value="TreeGrafter"/>
</dbReference>
<dbReference type="PANTHER" id="PTHR11003:SF352">
    <property type="entry name" value="BCDNA.GH04802-RELATED"/>
    <property type="match status" value="1"/>
</dbReference>
<comment type="subcellular location">
    <subcellularLocation>
        <location evidence="1">Membrane</location>
        <topology evidence="1">Multi-pass membrane protein</topology>
    </subcellularLocation>
</comment>
<feature type="transmembrane region" description="Helical" evidence="10">
    <location>
        <begin position="93"/>
        <end position="117"/>
    </location>
</feature>
<feature type="transmembrane region" description="Helical" evidence="10">
    <location>
        <begin position="633"/>
        <end position="655"/>
    </location>
</feature>
<reference evidence="12 13" key="1">
    <citation type="journal article" date="2019" name="BMC Genomics">
        <title>New insights from Opisthorchis felineus genome: update on genomics of the epidemiologically important liver flukes.</title>
        <authorList>
            <person name="Ershov N.I."/>
            <person name="Mordvinov V.A."/>
            <person name="Prokhortchouk E.B."/>
            <person name="Pakharukova M.Y."/>
            <person name="Gunbin K.V."/>
            <person name="Ustyantsev K."/>
            <person name="Genaev M.A."/>
            <person name="Blinov A.G."/>
            <person name="Mazur A."/>
            <person name="Boulygina E."/>
            <person name="Tsygankova S."/>
            <person name="Khrameeva E."/>
            <person name="Chekanov N."/>
            <person name="Fan G."/>
            <person name="Xiao A."/>
            <person name="Zhang H."/>
            <person name="Xu X."/>
            <person name="Yang H."/>
            <person name="Solovyev V."/>
            <person name="Lee S.M."/>
            <person name="Liu X."/>
            <person name="Afonnikov D.A."/>
            <person name="Skryabin K.G."/>
        </authorList>
    </citation>
    <scope>NUCLEOTIDE SEQUENCE [LARGE SCALE GENOMIC DNA]</scope>
    <source>
        <strain evidence="12">AK-0245</strain>
        <tissue evidence="12">Whole organism</tissue>
    </source>
</reference>
<dbReference type="InterPro" id="IPR013099">
    <property type="entry name" value="K_chnl_dom"/>
</dbReference>
<evidence type="ECO:0000256" key="8">
    <source>
        <dbReference type="RuleBase" id="RU003857"/>
    </source>
</evidence>
<gene>
    <name evidence="12" type="ORF">CRM22_006379</name>
</gene>
<name>A0A4S2LLD5_OPIFE</name>
<comment type="caution">
    <text evidence="12">The sequence shown here is derived from an EMBL/GenBank/DDBJ whole genome shotgun (WGS) entry which is preliminary data.</text>
</comment>
<evidence type="ECO:0000256" key="2">
    <source>
        <dbReference type="ARBA" id="ARBA00022448"/>
    </source>
</evidence>
<organism evidence="12 13">
    <name type="scientific">Opisthorchis felineus</name>
    <dbReference type="NCBI Taxonomy" id="147828"/>
    <lineage>
        <taxon>Eukaryota</taxon>
        <taxon>Metazoa</taxon>
        <taxon>Spiralia</taxon>
        <taxon>Lophotrochozoa</taxon>
        <taxon>Platyhelminthes</taxon>
        <taxon>Trematoda</taxon>
        <taxon>Digenea</taxon>
        <taxon>Opisthorchiida</taxon>
        <taxon>Opisthorchiata</taxon>
        <taxon>Opisthorchiidae</taxon>
        <taxon>Opisthorchis</taxon>
    </lineage>
</organism>
<comment type="similarity">
    <text evidence="8">Belongs to the two pore domain potassium channel (TC 1.A.1.8) family.</text>
</comment>
<feature type="region of interest" description="Disordered" evidence="9">
    <location>
        <begin position="594"/>
        <end position="625"/>
    </location>
</feature>
<keyword evidence="4 10" id="KW-1133">Transmembrane helix</keyword>
<evidence type="ECO:0000256" key="3">
    <source>
        <dbReference type="ARBA" id="ARBA00022692"/>
    </source>
</evidence>
<dbReference type="PANTHER" id="PTHR11003">
    <property type="entry name" value="POTASSIUM CHANNEL, SUBFAMILY K"/>
    <property type="match status" value="1"/>
</dbReference>
<dbReference type="SUPFAM" id="SSF81324">
    <property type="entry name" value="Voltage-gated potassium channels"/>
    <property type="match status" value="2"/>
</dbReference>
<dbReference type="EMBL" id="SJOL01006745">
    <property type="protein sequence ID" value="TGZ64420.1"/>
    <property type="molecule type" value="Genomic_DNA"/>
</dbReference>
<keyword evidence="5 8" id="KW-0406">Ion transport</keyword>
<evidence type="ECO:0000256" key="4">
    <source>
        <dbReference type="ARBA" id="ARBA00022989"/>
    </source>
</evidence>
<feature type="domain" description="Potassium channel" evidence="11">
    <location>
        <begin position="339"/>
        <end position="394"/>
    </location>
</feature>
<keyword evidence="6 10" id="KW-0472">Membrane</keyword>
<evidence type="ECO:0000256" key="5">
    <source>
        <dbReference type="ARBA" id="ARBA00023065"/>
    </source>
</evidence>
<feature type="compositionally biased region" description="Low complexity" evidence="9">
    <location>
        <begin position="440"/>
        <end position="451"/>
    </location>
</feature>
<feature type="region of interest" description="Disordered" evidence="9">
    <location>
        <begin position="510"/>
        <end position="573"/>
    </location>
</feature>
<dbReference type="GO" id="GO:0015271">
    <property type="term" value="F:outward rectifier potassium channel activity"/>
    <property type="evidence" value="ECO:0007669"/>
    <property type="project" value="TreeGrafter"/>
</dbReference>
<evidence type="ECO:0000259" key="11">
    <source>
        <dbReference type="Pfam" id="PF07885"/>
    </source>
</evidence>
<feature type="domain" description="Potassium channel" evidence="11">
    <location>
        <begin position="644"/>
        <end position="722"/>
    </location>
</feature>
<keyword evidence="13" id="KW-1185">Reference proteome</keyword>
<dbReference type="AlphaFoldDB" id="A0A4S2LLD5"/>
<protein>
    <recommendedName>
        <fullName evidence="11">Potassium channel domain-containing protein</fullName>
    </recommendedName>
</protein>
<feature type="compositionally biased region" description="Low complexity" evidence="9">
    <location>
        <begin position="10"/>
        <end position="20"/>
    </location>
</feature>
<evidence type="ECO:0000256" key="7">
    <source>
        <dbReference type="ARBA" id="ARBA00023303"/>
    </source>
</evidence>
<evidence type="ECO:0000256" key="1">
    <source>
        <dbReference type="ARBA" id="ARBA00004141"/>
    </source>
</evidence>
<keyword evidence="2 8" id="KW-0813">Transport</keyword>
<dbReference type="GO" id="GO:0030322">
    <property type="term" value="P:stabilization of membrane potential"/>
    <property type="evidence" value="ECO:0007669"/>
    <property type="project" value="TreeGrafter"/>
</dbReference>
<dbReference type="OrthoDB" id="297496at2759"/>
<feature type="transmembrane region" description="Helical" evidence="10">
    <location>
        <begin position="697"/>
        <end position="719"/>
    </location>
</feature>
<dbReference type="Pfam" id="PF07885">
    <property type="entry name" value="Ion_trans_2"/>
    <property type="match status" value="2"/>
</dbReference>
<feature type="compositionally biased region" description="Basic and acidic residues" evidence="9">
    <location>
        <begin position="613"/>
        <end position="622"/>
    </location>
</feature>
<dbReference type="GO" id="GO:0022841">
    <property type="term" value="F:potassium ion leak channel activity"/>
    <property type="evidence" value="ECO:0007669"/>
    <property type="project" value="TreeGrafter"/>
</dbReference>
<evidence type="ECO:0000256" key="10">
    <source>
        <dbReference type="SAM" id="Phobius"/>
    </source>
</evidence>
<evidence type="ECO:0000256" key="9">
    <source>
        <dbReference type="SAM" id="MobiDB-lite"/>
    </source>
</evidence>
<evidence type="ECO:0000313" key="13">
    <source>
        <dbReference type="Proteomes" id="UP000308267"/>
    </source>
</evidence>
<keyword evidence="7 8" id="KW-0407">Ion channel</keyword>
<dbReference type="InterPro" id="IPR003280">
    <property type="entry name" value="2pore_dom_K_chnl"/>
</dbReference>
<dbReference type="PRINTS" id="PR01333">
    <property type="entry name" value="2POREKCHANEL"/>
</dbReference>